<gene>
    <name evidence="2" type="ORF">SCHPADRAFT_588352</name>
</gene>
<accession>A0A0H2RVV5</accession>
<dbReference type="InterPro" id="IPR032675">
    <property type="entry name" value="LRR_dom_sf"/>
</dbReference>
<dbReference type="OrthoDB" id="3266451at2759"/>
<evidence type="ECO:0000313" key="2">
    <source>
        <dbReference type="EMBL" id="KLO08916.1"/>
    </source>
</evidence>
<protein>
    <recommendedName>
        <fullName evidence="1">F-box domain-containing protein</fullName>
    </recommendedName>
</protein>
<evidence type="ECO:0000259" key="1">
    <source>
        <dbReference type="PROSITE" id="PS50181"/>
    </source>
</evidence>
<dbReference type="SUPFAM" id="SSF81383">
    <property type="entry name" value="F-box domain"/>
    <property type="match status" value="1"/>
</dbReference>
<dbReference type="InParanoid" id="A0A0H2RVV5"/>
<dbReference type="Gene3D" id="3.80.10.10">
    <property type="entry name" value="Ribonuclease Inhibitor"/>
    <property type="match status" value="1"/>
</dbReference>
<sequence length="571" mass="65769">MKREFEAKLLRLSVGHHLERRNGMELKCDQQSLKTLREKLRSLDEHGGVMDTRKLWIGEDCEESQISRLGELKALKLTLDSISSSLAEALELGKASQNPLKWHLNACGILRLPDEILTRIFEQVVTNDEHDEVDFALDLSQVCRQFRSVALGTPTLWSYVCDARRSEVVKMLLARCNRPRIFMRFDSDLKRAQRKSQSKSSFADSSFVRLVESKTGKVSLRSVSVTYDSLKDGHEAVNTLNAFYESGTLANLEQLEICNRALKLTTPYAHGQFMSDEDLETISSWNLKTLRTLRCDSMYPRTINAPFLEECEILLCPRYHGEWNVDQLIHFLGSLPSIQSLTLEFERSKTWNPGEIIVEVVELPNVKQLTIILRQHTGADLLSAVISSLRFPRVKELSIEAYYGKWEHMAVWFNTLFGEEDEEFAEPDSDEDVDVEVEKIGNFIGQLESLNLRIFDESYAGRDVFPTSVAFGKMPLLRHLSVEAPGLPCPTNWDIERTRLKELRVLRLKNCNFLEHQHEGDPLCYSMENLSLLDHLERIDIVDCLDLKNRKTEIEDFFPREKLRWMTASTY</sequence>
<dbReference type="STRING" id="27342.A0A0H2RVV5"/>
<evidence type="ECO:0000313" key="3">
    <source>
        <dbReference type="Proteomes" id="UP000053477"/>
    </source>
</evidence>
<dbReference type="Gene3D" id="1.20.1280.50">
    <property type="match status" value="1"/>
</dbReference>
<keyword evidence="3" id="KW-1185">Reference proteome</keyword>
<dbReference type="PROSITE" id="PS50181">
    <property type="entry name" value="FBOX"/>
    <property type="match status" value="1"/>
</dbReference>
<dbReference type="AlphaFoldDB" id="A0A0H2RVV5"/>
<dbReference type="InterPro" id="IPR001810">
    <property type="entry name" value="F-box_dom"/>
</dbReference>
<dbReference type="Proteomes" id="UP000053477">
    <property type="component" value="Unassembled WGS sequence"/>
</dbReference>
<dbReference type="EMBL" id="KQ086072">
    <property type="protein sequence ID" value="KLO08916.1"/>
    <property type="molecule type" value="Genomic_DNA"/>
</dbReference>
<name>A0A0H2RVV5_9AGAM</name>
<feature type="domain" description="F-box" evidence="1">
    <location>
        <begin position="106"/>
        <end position="160"/>
    </location>
</feature>
<reference evidence="2 3" key="1">
    <citation type="submission" date="2015-04" db="EMBL/GenBank/DDBJ databases">
        <title>Complete genome sequence of Schizopora paradoxa KUC8140, a cosmopolitan wood degrader in East Asia.</title>
        <authorList>
            <consortium name="DOE Joint Genome Institute"/>
            <person name="Min B."/>
            <person name="Park H."/>
            <person name="Jang Y."/>
            <person name="Kim J.-J."/>
            <person name="Kim K.H."/>
            <person name="Pangilinan J."/>
            <person name="Lipzen A."/>
            <person name="Riley R."/>
            <person name="Grigoriev I.V."/>
            <person name="Spatafora J.W."/>
            <person name="Choi I.-G."/>
        </authorList>
    </citation>
    <scope>NUCLEOTIDE SEQUENCE [LARGE SCALE GENOMIC DNA]</scope>
    <source>
        <strain evidence="2 3">KUC8140</strain>
    </source>
</reference>
<organism evidence="2 3">
    <name type="scientific">Schizopora paradoxa</name>
    <dbReference type="NCBI Taxonomy" id="27342"/>
    <lineage>
        <taxon>Eukaryota</taxon>
        <taxon>Fungi</taxon>
        <taxon>Dikarya</taxon>
        <taxon>Basidiomycota</taxon>
        <taxon>Agaricomycotina</taxon>
        <taxon>Agaricomycetes</taxon>
        <taxon>Hymenochaetales</taxon>
        <taxon>Schizoporaceae</taxon>
        <taxon>Schizopora</taxon>
    </lineage>
</organism>
<dbReference type="SUPFAM" id="SSF52047">
    <property type="entry name" value="RNI-like"/>
    <property type="match status" value="1"/>
</dbReference>
<proteinExistence type="predicted"/>
<dbReference type="InterPro" id="IPR036047">
    <property type="entry name" value="F-box-like_dom_sf"/>
</dbReference>
<dbReference type="Pfam" id="PF12937">
    <property type="entry name" value="F-box-like"/>
    <property type="match status" value="1"/>
</dbReference>